<feature type="transmembrane region" description="Helical" evidence="7">
    <location>
        <begin position="121"/>
        <end position="139"/>
    </location>
</feature>
<feature type="transmembrane region" description="Helical" evidence="7">
    <location>
        <begin position="45"/>
        <end position="62"/>
    </location>
</feature>
<evidence type="ECO:0000313" key="10">
    <source>
        <dbReference type="EMBL" id="OLA39007.1"/>
    </source>
</evidence>
<dbReference type="InterPro" id="IPR058533">
    <property type="entry name" value="Cation_efflux_TM"/>
</dbReference>
<evidence type="ECO:0000256" key="6">
    <source>
        <dbReference type="ARBA" id="ARBA00023136"/>
    </source>
</evidence>
<dbReference type="PANTHER" id="PTHR43840">
    <property type="entry name" value="MITOCHONDRIAL METAL TRANSPORTER 1-RELATED"/>
    <property type="match status" value="1"/>
</dbReference>
<feature type="transmembrane region" description="Helical" evidence="7">
    <location>
        <begin position="160"/>
        <end position="179"/>
    </location>
</feature>
<comment type="similarity">
    <text evidence="2">Belongs to the cation diffusion facilitator (CDF) transporter (TC 2.A.4) family.</text>
</comment>
<evidence type="ECO:0000259" key="9">
    <source>
        <dbReference type="Pfam" id="PF16916"/>
    </source>
</evidence>
<comment type="caution">
    <text evidence="10">The sequence shown here is derived from an EMBL/GenBank/DDBJ whole genome shotgun (WGS) entry which is preliminary data.</text>
</comment>
<evidence type="ECO:0000256" key="2">
    <source>
        <dbReference type="ARBA" id="ARBA00008114"/>
    </source>
</evidence>
<dbReference type="STRING" id="626940.BHW43_02470"/>
<evidence type="ECO:0000256" key="4">
    <source>
        <dbReference type="ARBA" id="ARBA00022692"/>
    </source>
</evidence>
<feature type="domain" description="Cation efflux protein cytoplasmic" evidence="9">
    <location>
        <begin position="215"/>
        <end position="291"/>
    </location>
</feature>
<dbReference type="NCBIfam" id="TIGR01297">
    <property type="entry name" value="CDF"/>
    <property type="match status" value="1"/>
</dbReference>
<feature type="transmembrane region" description="Helical" evidence="7">
    <location>
        <begin position="12"/>
        <end position="39"/>
    </location>
</feature>
<name>A0A1Q6R9F7_9FIRM</name>
<feature type="transmembrane region" description="Helical" evidence="7">
    <location>
        <begin position="82"/>
        <end position="101"/>
    </location>
</feature>
<evidence type="ECO:0000256" key="5">
    <source>
        <dbReference type="ARBA" id="ARBA00022989"/>
    </source>
</evidence>
<dbReference type="PANTHER" id="PTHR43840:SF15">
    <property type="entry name" value="MITOCHONDRIAL METAL TRANSPORTER 1-RELATED"/>
    <property type="match status" value="1"/>
</dbReference>
<dbReference type="Proteomes" id="UP000186777">
    <property type="component" value="Unassembled WGS sequence"/>
</dbReference>
<keyword evidence="6 7" id="KW-0472">Membrane</keyword>
<dbReference type="InterPro" id="IPR050291">
    <property type="entry name" value="CDF_Transporter"/>
</dbReference>
<dbReference type="InterPro" id="IPR027469">
    <property type="entry name" value="Cation_efflux_TMD_sf"/>
</dbReference>
<dbReference type="GO" id="GO:0008324">
    <property type="term" value="F:monoatomic cation transmembrane transporter activity"/>
    <property type="evidence" value="ECO:0007669"/>
    <property type="project" value="InterPro"/>
</dbReference>
<gene>
    <name evidence="10" type="ORF">BHW43_02470</name>
</gene>
<keyword evidence="5 7" id="KW-1133">Transmembrane helix</keyword>
<feature type="domain" description="Cation efflux protein transmembrane" evidence="8">
    <location>
        <begin position="17"/>
        <end position="208"/>
    </location>
</feature>
<feature type="transmembrane region" description="Helical" evidence="7">
    <location>
        <begin position="185"/>
        <end position="202"/>
    </location>
</feature>
<evidence type="ECO:0000313" key="11">
    <source>
        <dbReference type="Proteomes" id="UP000186777"/>
    </source>
</evidence>
<protein>
    <submittedName>
        <fullName evidence="10">Cation-efflux pump</fullName>
    </submittedName>
</protein>
<dbReference type="AlphaFoldDB" id="A0A1Q6R9F7"/>
<keyword evidence="3" id="KW-0813">Transport</keyword>
<evidence type="ECO:0000256" key="3">
    <source>
        <dbReference type="ARBA" id="ARBA00022448"/>
    </source>
</evidence>
<keyword evidence="4 7" id="KW-0812">Transmembrane</keyword>
<dbReference type="InterPro" id="IPR027470">
    <property type="entry name" value="Cation_efflux_CTD"/>
</dbReference>
<sequence>MKFENDAERIAMIVSINSIIGNLLLSLGKLIAGFVAQSAAMVSDGIHSASDVFGTLIVMAGVKFSNKASDDDHPYGHERIECIAAILLAIILTIIALLIGYSGYEKIVGDPAELEVPGQLALWAAIISIVAKEAMFWYTRNAAQKINSGALMAEAWHHRSDAMSSVGAFIGILGARMGYPILDPIASLVICVMILYAAYEVFKDSMDKMVDRSCDEETATAMEELVSRVPGVEHLDSLHSRLFGSRIYVDIEISVKDNLTLLQAHHIAEMVHTAVEANFPLVKHCMVHVNPLSEDSHEACTMLPPDLRPHDQNN</sequence>
<dbReference type="InterPro" id="IPR002524">
    <property type="entry name" value="Cation_efflux"/>
</dbReference>
<dbReference type="InterPro" id="IPR036837">
    <property type="entry name" value="Cation_efflux_CTD_sf"/>
</dbReference>
<dbReference type="Pfam" id="PF01545">
    <property type="entry name" value="Cation_efflux"/>
    <property type="match status" value="1"/>
</dbReference>
<dbReference type="Gene3D" id="1.20.1510.10">
    <property type="entry name" value="Cation efflux protein transmembrane domain"/>
    <property type="match status" value="1"/>
</dbReference>
<dbReference type="SUPFAM" id="SSF160240">
    <property type="entry name" value="Cation efflux protein cytoplasmic domain-like"/>
    <property type="match status" value="1"/>
</dbReference>
<reference evidence="10 11" key="1">
    <citation type="journal article" date="2016" name="Nat. Biotechnol.">
        <title>Measurement of bacterial replication rates in microbial communities.</title>
        <authorList>
            <person name="Brown C.T."/>
            <person name="Olm M.R."/>
            <person name="Thomas B.C."/>
            <person name="Banfield J.F."/>
        </authorList>
    </citation>
    <scope>NUCLEOTIDE SEQUENCE [LARGE SCALE GENOMIC DNA]</scope>
    <source>
        <strain evidence="10">46_33</strain>
    </source>
</reference>
<dbReference type="GO" id="GO:0016020">
    <property type="term" value="C:membrane"/>
    <property type="evidence" value="ECO:0007669"/>
    <property type="project" value="UniProtKB-SubCell"/>
</dbReference>
<organism evidence="10 11">
    <name type="scientific">Phascolarctobacterium succinatutens</name>
    <dbReference type="NCBI Taxonomy" id="626940"/>
    <lineage>
        <taxon>Bacteria</taxon>
        <taxon>Bacillati</taxon>
        <taxon>Bacillota</taxon>
        <taxon>Negativicutes</taxon>
        <taxon>Acidaminococcales</taxon>
        <taxon>Acidaminococcaceae</taxon>
        <taxon>Phascolarctobacterium</taxon>
    </lineage>
</organism>
<dbReference type="FunFam" id="1.20.1510.10:FF:000006">
    <property type="entry name" value="Divalent cation efflux transporter"/>
    <property type="match status" value="1"/>
</dbReference>
<accession>A0A1Q6R9F7</accession>
<dbReference type="EMBL" id="MNTG01000003">
    <property type="protein sequence ID" value="OLA39007.1"/>
    <property type="molecule type" value="Genomic_DNA"/>
</dbReference>
<evidence type="ECO:0000256" key="1">
    <source>
        <dbReference type="ARBA" id="ARBA00004141"/>
    </source>
</evidence>
<dbReference type="Gene3D" id="3.30.70.1350">
    <property type="entry name" value="Cation efflux protein, cytoplasmic domain"/>
    <property type="match status" value="1"/>
</dbReference>
<dbReference type="SUPFAM" id="SSF161111">
    <property type="entry name" value="Cation efflux protein transmembrane domain-like"/>
    <property type="match status" value="1"/>
</dbReference>
<evidence type="ECO:0000259" key="8">
    <source>
        <dbReference type="Pfam" id="PF01545"/>
    </source>
</evidence>
<proteinExistence type="inferred from homology"/>
<dbReference type="RefSeq" id="WP_303679377.1">
    <property type="nucleotide sequence ID" value="NZ_CATZLJ010000004.1"/>
</dbReference>
<evidence type="ECO:0000256" key="7">
    <source>
        <dbReference type="SAM" id="Phobius"/>
    </source>
</evidence>
<dbReference type="Pfam" id="PF16916">
    <property type="entry name" value="ZT_dimer"/>
    <property type="match status" value="1"/>
</dbReference>
<comment type="subcellular location">
    <subcellularLocation>
        <location evidence="1">Membrane</location>
        <topology evidence="1">Multi-pass membrane protein</topology>
    </subcellularLocation>
</comment>